<dbReference type="Gene3D" id="2.40.50.140">
    <property type="entry name" value="Nucleic acid-binding proteins"/>
    <property type="match status" value="1"/>
</dbReference>
<dbReference type="PANTHER" id="PTHR11586">
    <property type="entry name" value="TRNA-AMINOACYLATION COFACTOR ARC1 FAMILY MEMBER"/>
    <property type="match status" value="1"/>
</dbReference>
<dbReference type="Proteomes" id="UP001360560">
    <property type="component" value="Unassembled WGS sequence"/>
</dbReference>
<protein>
    <submittedName>
        <fullName evidence="9">Arc1 protein</fullName>
    </submittedName>
</protein>
<keyword evidence="10" id="KW-1185">Reference proteome</keyword>
<feature type="compositionally biased region" description="Low complexity" evidence="7">
    <location>
        <begin position="189"/>
        <end position="204"/>
    </location>
</feature>
<dbReference type="GO" id="GO:0017102">
    <property type="term" value="C:methionyl glutamyl tRNA synthetase complex"/>
    <property type="evidence" value="ECO:0007669"/>
    <property type="project" value="TreeGrafter"/>
</dbReference>
<keyword evidence="4 6" id="KW-0694">RNA-binding</keyword>
<dbReference type="CDD" id="cd02799">
    <property type="entry name" value="tRNA_bind_EMAP-II_like"/>
    <property type="match status" value="1"/>
</dbReference>
<dbReference type="InterPro" id="IPR012340">
    <property type="entry name" value="NA-bd_OB-fold"/>
</dbReference>
<dbReference type="SUPFAM" id="SSF47616">
    <property type="entry name" value="GST C-terminal domain-like"/>
    <property type="match status" value="1"/>
</dbReference>
<evidence type="ECO:0000256" key="7">
    <source>
        <dbReference type="SAM" id="MobiDB-lite"/>
    </source>
</evidence>
<dbReference type="Gene3D" id="1.20.1050.10">
    <property type="match status" value="1"/>
</dbReference>
<evidence type="ECO:0000256" key="4">
    <source>
        <dbReference type="ARBA" id="ARBA00022884"/>
    </source>
</evidence>
<dbReference type="InterPro" id="IPR051270">
    <property type="entry name" value="Tyrosine-tRNA_ligase_regulator"/>
</dbReference>
<evidence type="ECO:0000313" key="9">
    <source>
        <dbReference type="EMBL" id="GMM34145.1"/>
    </source>
</evidence>
<dbReference type="InterPro" id="IPR053836">
    <property type="entry name" value="Arc1-like_N"/>
</dbReference>
<dbReference type="EMBL" id="BTFZ01000002">
    <property type="protein sequence ID" value="GMM34145.1"/>
    <property type="molecule type" value="Genomic_DNA"/>
</dbReference>
<keyword evidence="3 6" id="KW-0820">tRNA-binding</keyword>
<evidence type="ECO:0000256" key="6">
    <source>
        <dbReference type="PROSITE-ProRule" id="PRU00209"/>
    </source>
</evidence>
<evidence type="ECO:0000256" key="2">
    <source>
        <dbReference type="ARBA" id="ARBA00022490"/>
    </source>
</evidence>
<comment type="caution">
    <text evidence="9">The sequence shown here is derived from an EMBL/GenBank/DDBJ whole genome shotgun (WGS) entry which is preliminary data.</text>
</comment>
<comment type="subcellular location">
    <subcellularLocation>
        <location evidence="1">Cytoplasm</location>
    </subcellularLocation>
</comment>
<dbReference type="GeneID" id="90072124"/>
<feature type="compositionally biased region" description="Basic and acidic residues" evidence="7">
    <location>
        <begin position="133"/>
        <end position="152"/>
    </location>
</feature>
<dbReference type="PANTHER" id="PTHR11586:SF33">
    <property type="entry name" value="AMINOACYL TRNA SYNTHASE COMPLEX-INTERACTING MULTIFUNCTIONAL PROTEIN 1"/>
    <property type="match status" value="1"/>
</dbReference>
<evidence type="ECO:0000256" key="5">
    <source>
        <dbReference type="ARBA" id="ARBA00022917"/>
    </source>
</evidence>
<dbReference type="Pfam" id="PF21972">
    <property type="entry name" value="Arc1p_N_like"/>
    <property type="match status" value="1"/>
</dbReference>
<feature type="compositionally biased region" description="Basic and acidic residues" evidence="7">
    <location>
        <begin position="170"/>
        <end position="183"/>
    </location>
</feature>
<evidence type="ECO:0000259" key="8">
    <source>
        <dbReference type="PROSITE" id="PS50886"/>
    </source>
</evidence>
<evidence type="ECO:0000313" key="10">
    <source>
        <dbReference type="Proteomes" id="UP001360560"/>
    </source>
</evidence>
<evidence type="ECO:0000256" key="3">
    <source>
        <dbReference type="ARBA" id="ARBA00022555"/>
    </source>
</evidence>
<accession>A0AAV5QID1</accession>
<dbReference type="GO" id="GO:0006412">
    <property type="term" value="P:translation"/>
    <property type="evidence" value="ECO:0007669"/>
    <property type="project" value="UniProtKB-KW"/>
</dbReference>
<evidence type="ECO:0000256" key="1">
    <source>
        <dbReference type="ARBA" id="ARBA00004496"/>
    </source>
</evidence>
<proteinExistence type="predicted"/>
<gene>
    <name evidence="9" type="ORF">DASC09_014700</name>
</gene>
<dbReference type="RefSeq" id="XP_064851145.1">
    <property type="nucleotide sequence ID" value="XM_064995073.1"/>
</dbReference>
<feature type="region of interest" description="Disordered" evidence="7">
    <location>
        <begin position="132"/>
        <end position="204"/>
    </location>
</feature>
<dbReference type="FunFam" id="2.40.50.140:FF:000047">
    <property type="entry name" value="tyrosine--tRNA ligase, cytoplasmic isoform X2"/>
    <property type="match status" value="1"/>
</dbReference>
<feature type="compositionally biased region" description="Low complexity" evidence="7">
    <location>
        <begin position="153"/>
        <end position="169"/>
    </location>
</feature>
<dbReference type="InterPro" id="IPR002547">
    <property type="entry name" value="tRNA-bd_dom"/>
</dbReference>
<dbReference type="InterPro" id="IPR036282">
    <property type="entry name" value="Glutathione-S-Trfase_C_sf"/>
</dbReference>
<keyword evidence="5" id="KW-0648">Protein biosynthesis</keyword>
<dbReference type="Pfam" id="PF01588">
    <property type="entry name" value="tRNA_bind"/>
    <property type="match status" value="1"/>
</dbReference>
<reference evidence="9 10" key="1">
    <citation type="journal article" date="2023" name="Elife">
        <title>Identification of key yeast species and microbe-microbe interactions impacting larval growth of Drosophila in the wild.</title>
        <authorList>
            <person name="Mure A."/>
            <person name="Sugiura Y."/>
            <person name="Maeda R."/>
            <person name="Honda K."/>
            <person name="Sakurai N."/>
            <person name="Takahashi Y."/>
            <person name="Watada M."/>
            <person name="Katoh T."/>
            <person name="Gotoh A."/>
            <person name="Gotoh Y."/>
            <person name="Taniguchi I."/>
            <person name="Nakamura K."/>
            <person name="Hayashi T."/>
            <person name="Katayama T."/>
            <person name="Uemura T."/>
            <person name="Hattori Y."/>
        </authorList>
    </citation>
    <scope>NUCLEOTIDE SEQUENCE [LARGE SCALE GENOMIC DNA]</scope>
    <source>
        <strain evidence="9 10">SC-9</strain>
    </source>
</reference>
<feature type="domain" description="TRNA-binding" evidence="8">
    <location>
        <begin position="208"/>
        <end position="311"/>
    </location>
</feature>
<name>A0AAV5QID1_9ASCO</name>
<dbReference type="SUPFAM" id="SSF50249">
    <property type="entry name" value="Nucleic acid-binding proteins"/>
    <property type="match status" value="1"/>
</dbReference>
<keyword evidence="2" id="KW-0963">Cytoplasm</keyword>
<dbReference type="GO" id="GO:0000049">
    <property type="term" value="F:tRNA binding"/>
    <property type="evidence" value="ECO:0007669"/>
    <property type="project" value="UniProtKB-UniRule"/>
</dbReference>
<dbReference type="PROSITE" id="PS50886">
    <property type="entry name" value="TRBD"/>
    <property type="match status" value="1"/>
</dbReference>
<organism evidence="9 10">
    <name type="scientific">Saccharomycopsis crataegensis</name>
    <dbReference type="NCBI Taxonomy" id="43959"/>
    <lineage>
        <taxon>Eukaryota</taxon>
        <taxon>Fungi</taxon>
        <taxon>Dikarya</taxon>
        <taxon>Ascomycota</taxon>
        <taxon>Saccharomycotina</taxon>
        <taxon>Saccharomycetes</taxon>
        <taxon>Saccharomycopsidaceae</taxon>
        <taxon>Saccharomycopsis</taxon>
    </lineage>
</organism>
<sequence>MSEVSASLKNLTISDDKSLLPESKFSVEQQALAAQWTTLVSTIQQDASFIPKLNDCLRHFTYVLGNQPTNVDALLFKAVFPVVESSIADEKTVADQRHIIRWIDLIQNTLIKLADAEKLKIPFNAELPVEVQQKPKKDAKKGGKEEPKKDDAAPAAAGGKPNGKPNGKPSPEELAKLKEEKAKAKAAKKAAAQKDNNKKAAPAAVVPSPTMIDLRVGFIEKAVKHPDADSLYVSTMNVGEDKPRTICSGLVKFYPLEEMQQRHVVVFCNLKKVKMRGIESEGMVLCSSDDSHGKVEFVNPPPGSKPGDKIFVEGYDGEPEKVLNPKKKIWEALQPHFTTDENFNVIYKEEDGTIRKLVNKKGEVFKNSTIVNAHIS</sequence>
<dbReference type="AlphaFoldDB" id="A0AAV5QID1"/>